<evidence type="ECO:0000259" key="1">
    <source>
        <dbReference type="Pfam" id="PF07833"/>
    </source>
</evidence>
<name>A0ABW4YM41_9BACL</name>
<organism evidence="2 3">
    <name type="scientific">Paenibacillus yanchengensis</name>
    <dbReference type="NCBI Taxonomy" id="2035833"/>
    <lineage>
        <taxon>Bacteria</taxon>
        <taxon>Bacillati</taxon>
        <taxon>Bacillota</taxon>
        <taxon>Bacilli</taxon>
        <taxon>Bacillales</taxon>
        <taxon>Paenibacillaceae</taxon>
        <taxon>Paenibacillus</taxon>
    </lineage>
</organism>
<protein>
    <submittedName>
        <fullName evidence="2">Stalk domain-containing protein</fullName>
    </submittedName>
</protein>
<gene>
    <name evidence="2" type="ORF">ACFSJH_13505</name>
</gene>
<dbReference type="SUPFAM" id="SSF55383">
    <property type="entry name" value="Copper amine oxidase, domain N"/>
    <property type="match status" value="2"/>
</dbReference>
<dbReference type="InterPro" id="IPR012854">
    <property type="entry name" value="Cu_amine_oxidase-like_N"/>
</dbReference>
<dbReference type="Pfam" id="PF07833">
    <property type="entry name" value="Cu_amine_oxidN1"/>
    <property type="match status" value="1"/>
</dbReference>
<dbReference type="EMBL" id="JBHUHO010000032">
    <property type="protein sequence ID" value="MFD2116739.1"/>
    <property type="molecule type" value="Genomic_DNA"/>
</dbReference>
<dbReference type="Gene3D" id="3.30.457.10">
    <property type="entry name" value="Copper amine oxidase-like, N-terminal domain"/>
    <property type="match status" value="2"/>
</dbReference>
<keyword evidence="3" id="KW-1185">Reference proteome</keyword>
<dbReference type="InterPro" id="IPR036582">
    <property type="entry name" value="Mao_N_sf"/>
</dbReference>
<dbReference type="SUPFAM" id="SSF49299">
    <property type="entry name" value="PKD domain"/>
    <property type="match status" value="1"/>
</dbReference>
<evidence type="ECO:0000313" key="2">
    <source>
        <dbReference type="EMBL" id="MFD2116739.1"/>
    </source>
</evidence>
<sequence>MSKSTKKMSSWVKGAALTTVLSAVLLVNPISSPLIHAAKVTSGTSYVLFQIDKKEVFLNGEIHTLNAAPFVQGGSTYVPAKFLGDAFGMDVTWDAAAKEITLKTPSHLIIFNNGKEKLTVNGKAVPFGDGGKIVNGSLMIKLTWLSEYMNAKYTYNHDVRTVEVIYNGTPNGVYDPDKKNSTPIAKFAFAKDTYRKGEPIKYVNLSYDPDGDGLQLKWEGKQDAFFEAGTYPITLTVTDKSGNISKSFTRNVEITDEHYLSELEFPIYQLPVGGIVKTNWNIINKHYSNFPDLSKTVTNDTSRSLLMSDSPETFYQTGILYQDIINGKGRLYADHFNGTGETVGFAILATNTTDEPITVRTTRQGEVFPSIYANLIGSEAMVDFLLDEMKPETMVVPPFQTFIYKQFPKFDPKQGVNLMYDLETDGDLTFTFAAAKEVSEDMLKMPKLPFEGHIRGTFQIAGFDWDIDMAANPISKPHKLVLGDGKVDLHYPGYDPQSGVDTVLKSNYGTIYKINIKNPEKMAVMLLPRAGVFKGPFKVNGEIVKVPSTGTLTAFNGMSILAKTTGEEDMLTLEYSPPANSSFPIHIIFYPLEDLE</sequence>
<feature type="domain" description="Copper amine oxidase-like N-terminal" evidence="1">
    <location>
        <begin position="58"/>
        <end position="163"/>
    </location>
</feature>
<dbReference type="Gene3D" id="2.60.40.10">
    <property type="entry name" value="Immunoglobulins"/>
    <property type="match status" value="1"/>
</dbReference>
<proteinExistence type="predicted"/>
<dbReference type="RefSeq" id="WP_377773233.1">
    <property type="nucleotide sequence ID" value="NZ_JBHUHO010000032.1"/>
</dbReference>
<evidence type="ECO:0000313" key="3">
    <source>
        <dbReference type="Proteomes" id="UP001597362"/>
    </source>
</evidence>
<accession>A0ABW4YM41</accession>
<reference evidence="3" key="1">
    <citation type="journal article" date="2019" name="Int. J. Syst. Evol. Microbiol.">
        <title>The Global Catalogue of Microorganisms (GCM) 10K type strain sequencing project: providing services to taxonomists for standard genome sequencing and annotation.</title>
        <authorList>
            <consortium name="The Broad Institute Genomics Platform"/>
            <consortium name="The Broad Institute Genome Sequencing Center for Infectious Disease"/>
            <person name="Wu L."/>
            <person name="Ma J."/>
        </authorList>
    </citation>
    <scope>NUCLEOTIDE SEQUENCE [LARGE SCALE GENOMIC DNA]</scope>
    <source>
        <strain evidence="3">GH52</strain>
    </source>
</reference>
<dbReference type="Proteomes" id="UP001597362">
    <property type="component" value="Unassembled WGS sequence"/>
</dbReference>
<dbReference type="InterPro" id="IPR035986">
    <property type="entry name" value="PKD_dom_sf"/>
</dbReference>
<dbReference type="InterPro" id="IPR013783">
    <property type="entry name" value="Ig-like_fold"/>
</dbReference>
<comment type="caution">
    <text evidence="2">The sequence shown here is derived from an EMBL/GenBank/DDBJ whole genome shotgun (WGS) entry which is preliminary data.</text>
</comment>